<keyword evidence="2" id="KW-1185">Reference proteome</keyword>
<name>A0A844XF33_9SPHN</name>
<reference evidence="1 2" key="2">
    <citation type="submission" date="2020-02" db="EMBL/GenBank/DDBJ databases">
        <title>Erythrobacter dongmakensis sp. nov., isolated from a tidal mudflat.</title>
        <authorList>
            <person name="Kim I.S."/>
        </authorList>
    </citation>
    <scope>NUCLEOTIDE SEQUENCE [LARGE SCALE GENOMIC DNA]</scope>
    <source>
        <strain evidence="1 2">GH3-10</strain>
    </source>
</reference>
<proteinExistence type="predicted"/>
<dbReference type="AlphaFoldDB" id="A0A844XF33"/>
<gene>
    <name evidence="1" type="ORF">GRF63_10645</name>
</gene>
<sequence length="434" mass="50497">MPKTPKTLNQSKSRKSENFTEVEKRVRSLANHQFEIVESKSGEIVYLSAPWEDKSIALIASRGGQINDKLFEALESVRLPPEFSAIYHINKKTMEIAWTTYKLDKTSEEIRGRKFDFKLNRKVYKCAFKKSSDELLELARNAAYMQVSDTRFRNLQSFSIFTNDDAHKDDNIAPRLGEPLSFFIENLADNLEEWFKVAKHLNFFLRYYDHESPHIVIHDVEENSRYPTKRYIEDKFPKKITSRELNPTLLSFWVASYDHDITTRFLLYYRILEYVSGSYLQAQQRQDLLKILSSPTAQDALDQTLDRVAEVVRQDKMSEYDRFERMFIDLIDKHKIWSEACQNSEFFMTPTEFDGGLKIEPILTDTKNHGSFDNNRMKALAASLRKIRNALAHGGEQQAGNLILPTSRNFDLLIPWNHLSLVAAGEALLYEHLA</sequence>
<reference evidence="1 2" key="1">
    <citation type="submission" date="2019-12" db="EMBL/GenBank/DDBJ databases">
        <authorList>
            <person name="Lee S.D."/>
        </authorList>
    </citation>
    <scope>NUCLEOTIDE SEQUENCE [LARGE SCALE GENOMIC DNA]</scope>
    <source>
        <strain evidence="1 2">GH3-10</strain>
    </source>
</reference>
<accession>A0A844XF33</accession>
<dbReference type="EMBL" id="WUBR01000002">
    <property type="protein sequence ID" value="MWV28363.1"/>
    <property type="molecule type" value="Genomic_DNA"/>
</dbReference>
<comment type="caution">
    <text evidence="1">The sequence shown here is derived from an EMBL/GenBank/DDBJ whole genome shotgun (WGS) entry which is preliminary data.</text>
</comment>
<evidence type="ECO:0000313" key="1">
    <source>
        <dbReference type="EMBL" id="MWV28363.1"/>
    </source>
</evidence>
<dbReference type="RefSeq" id="WP_160485969.1">
    <property type="nucleotide sequence ID" value="NZ_WUBR01000002.1"/>
</dbReference>
<evidence type="ECO:0000313" key="2">
    <source>
        <dbReference type="Proteomes" id="UP000461409"/>
    </source>
</evidence>
<protein>
    <submittedName>
        <fullName evidence="1">Uncharacterized protein</fullName>
    </submittedName>
</protein>
<organism evidence="1 2">
    <name type="scientific">Aurantiacibacter rhizosphaerae</name>
    <dbReference type="NCBI Taxonomy" id="2691582"/>
    <lineage>
        <taxon>Bacteria</taxon>
        <taxon>Pseudomonadati</taxon>
        <taxon>Pseudomonadota</taxon>
        <taxon>Alphaproteobacteria</taxon>
        <taxon>Sphingomonadales</taxon>
        <taxon>Erythrobacteraceae</taxon>
        <taxon>Aurantiacibacter</taxon>
    </lineage>
</organism>
<dbReference type="Proteomes" id="UP000461409">
    <property type="component" value="Unassembled WGS sequence"/>
</dbReference>